<reference evidence="2 3" key="1">
    <citation type="journal article" date="2018" name="BMC Genomics">
        <title>The genome of Naegleria lovaniensis, the basis for a comparative approach to unravel pathogenicity factors of the human pathogenic amoeba N. fowleri.</title>
        <authorList>
            <person name="Liechti N."/>
            <person name="Schurch N."/>
            <person name="Bruggmann R."/>
            <person name="Wittwer M."/>
        </authorList>
    </citation>
    <scope>NUCLEOTIDE SEQUENCE [LARGE SCALE GENOMIC DNA]</scope>
    <source>
        <strain evidence="2 3">ATCC 30569</strain>
    </source>
</reference>
<dbReference type="Proteomes" id="UP000816034">
    <property type="component" value="Unassembled WGS sequence"/>
</dbReference>
<dbReference type="RefSeq" id="XP_044547921.1">
    <property type="nucleotide sequence ID" value="XM_044695195.1"/>
</dbReference>
<gene>
    <name evidence="2" type="ORF">C9374_005444</name>
</gene>
<name>A0AA88GPR4_NAELO</name>
<protein>
    <submittedName>
        <fullName evidence="2">Uncharacterized protein</fullName>
    </submittedName>
</protein>
<accession>A0AA88GPR4</accession>
<keyword evidence="3" id="KW-1185">Reference proteome</keyword>
<organism evidence="2 3">
    <name type="scientific">Naegleria lovaniensis</name>
    <name type="common">Amoeba</name>
    <dbReference type="NCBI Taxonomy" id="51637"/>
    <lineage>
        <taxon>Eukaryota</taxon>
        <taxon>Discoba</taxon>
        <taxon>Heterolobosea</taxon>
        <taxon>Tetramitia</taxon>
        <taxon>Eutetramitia</taxon>
        <taxon>Vahlkampfiidae</taxon>
        <taxon>Naegleria</taxon>
    </lineage>
</organism>
<comment type="caution">
    <text evidence="2">The sequence shown here is derived from an EMBL/GenBank/DDBJ whole genome shotgun (WGS) entry which is preliminary data.</text>
</comment>
<dbReference type="GeneID" id="68097899"/>
<sequence length="357" mass="41738">MKAVKRYALGCREKVASLIHANGFPRQQHTIGRRVITINNFIKNNTQITSVNIDMMREFHSQLSNRNTQYTAPAIPEFSTEDLKSILDEVEKRVYEHRLFSSIRQMPSSSEDEMFLKWGSISHVVNECYFDVLSKRYPSIFKAQSQNTFIADEGENHSNTMLQVVLFKNELYSRLENMYQVIRRMSINFGLSELNAFEHKLPDNEIESIYRDTFLVIMDEPNRPNENIYQLELNAIGQSGPNDLYQRNELTKPIIARAQYQVVSKKFETNPLSHWLHYRCSLEEWYHRAGCKDRELVDRTREFHDWCLDIISGKETKKANSKKFKVFILVLMAISLTVIGLAYFGLSSPTEQKVKKK</sequence>
<feature type="transmembrane region" description="Helical" evidence="1">
    <location>
        <begin position="326"/>
        <end position="346"/>
    </location>
</feature>
<proteinExistence type="predicted"/>
<evidence type="ECO:0000256" key="1">
    <source>
        <dbReference type="SAM" id="Phobius"/>
    </source>
</evidence>
<dbReference type="AlphaFoldDB" id="A0AA88GPR4"/>
<keyword evidence="1" id="KW-0472">Membrane</keyword>
<evidence type="ECO:0000313" key="2">
    <source>
        <dbReference type="EMBL" id="KAG2382242.1"/>
    </source>
</evidence>
<dbReference type="EMBL" id="PYSW02000024">
    <property type="protein sequence ID" value="KAG2382242.1"/>
    <property type="molecule type" value="Genomic_DNA"/>
</dbReference>
<keyword evidence="1" id="KW-0812">Transmembrane</keyword>
<evidence type="ECO:0000313" key="3">
    <source>
        <dbReference type="Proteomes" id="UP000816034"/>
    </source>
</evidence>
<keyword evidence="1" id="KW-1133">Transmembrane helix</keyword>